<dbReference type="EMBL" id="FQXG01000001">
    <property type="protein sequence ID" value="SHG91922.1"/>
    <property type="molecule type" value="Genomic_DNA"/>
</dbReference>
<reference evidence="1 2" key="1">
    <citation type="submission" date="2016-11" db="EMBL/GenBank/DDBJ databases">
        <authorList>
            <person name="Jaros S."/>
            <person name="Januszkiewicz K."/>
            <person name="Wedrychowicz H."/>
        </authorList>
    </citation>
    <scope>NUCLEOTIDE SEQUENCE [LARGE SCALE GENOMIC DNA]</scope>
    <source>
        <strain evidence="1 2">DSM 16917</strain>
    </source>
</reference>
<sequence>MNDKYLGKEPAPFSLMRIDVSFELEEQLVDAVEHALGAYVDHPEVAVEIVTSSYQDGQFELELCYFSPDGSFKHELVWLHKAVQSVVVPVPTFTVQIRED</sequence>
<organism evidence="1 2">
    <name type="scientific">Ferrimonas marina</name>
    <dbReference type="NCBI Taxonomy" id="299255"/>
    <lineage>
        <taxon>Bacteria</taxon>
        <taxon>Pseudomonadati</taxon>
        <taxon>Pseudomonadota</taxon>
        <taxon>Gammaproteobacteria</taxon>
        <taxon>Alteromonadales</taxon>
        <taxon>Ferrimonadaceae</taxon>
        <taxon>Ferrimonas</taxon>
    </lineage>
</organism>
<dbReference type="RefSeq" id="WP_067658293.1">
    <property type="nucleotide sequence ID" value="NZ_FQXG01000001.1"/>
</dbReference>
<proteinExistence type="predicted"/>
<gene>
    <name evidence="1" type="ORF">SAMN02745129_1148</name>
</gene>
<evidence type="ECO:0000313" key="1">
    <source>
        <dbReference type="EMBL" id="SHG91922.1"/>
    </source>
</evidence>
<keyword evidence="2" id="KW-1185">Reference proteome</keyword>
<dbReference type="AlphaFoldDB" id="A0A1M5NQW0"/>
<dbReference type="Proteomes" id="UP000184268">
    <property type="component" value="Unassembled WGS sequence"/>
</dbReference>
<protein>
    <submittedName>
        <fullName evidence="1">Uncharacterized protein</fullName>
    </submittedName>
</protein>
<dbReference type="OrthoDB" id="6401692at2"/>
<evidence type="ECO:0000313" key="2">
    <source>
        <dbReference type="Proteomes" id="UP000184268"/>
    </source>
</evidence>
<accession>A0A1M5NQW0</accession>
<name>A0A1M5NQW0_9GAMM</name>